<keyword evidence="5 6" id="KW-0560">Oxidoreductase</keyword>
<evidence type="ECO:0000256" key="3">
    <source>
        <dbReference type="ARBA" id="ARBA00022630"/>
    </source>
</evidence>
<comment type="catalytic activity">
    <reaction evidence="6 8">
        <text>choline + A = betaine aldehyde + AH2</text>
        <dbReference type="Rhea" id="RHEA:17433"/>
        <dbReference type="ChEBI" id="CHEBI:13193"/>
        <dbReference type="ChEBI" id="CHEBI:15354"/>
        <dbReference type="ChEBI" id="CHEBI:15710"/>
        <dbReference type="ChEBI" id="CHEBI:17499"/>
        <dbReference type="EC" id="1.1.99.1"/>
    </reaction>
</comment>
<dbReference type="AlphaFoldDB" id="A0A1H7E0Z4"/>
<evidence type="ECO:0000256" key="8">
    <source>
        <dbReference type="RuleBase" id="RU003969"/>
    </source>
</evidence>
<dbReference type="RefSeq" id="WP_090872439.1">
    <property type="nucleotide sequence ID" value="NZ_FNYE01000037.1"/>
</dbReference>
<comment type="catalytic activity">
    <reaction evidence="6">
        <text>betaine aldehyde + NAD(+) + H2O = glycine betaine + NADH + 2 H(+)</text>
        <dbReference type="Rhea" id="RHEA:15305"/>
        <dbReference type="ChEBI" id="CHEBI:15377"/>
        <dbReference type="ChEBI" id="CHEBI:15378"/>
        <dbReference type="ChEBI" id="CHEBI:15710"/>
        <dbReference type="ChEBI" id="CHEBI:17750"/>
        <dbReference type="ChEBI" id="CHEBI:57540"/>
        <dbReference type="ChEBI" id="CHEBI:57945"/>
        <dbReference type="EC" id="1.2.1.8"/>
    </reaction>
</comment>
<evidence type="ECO:0000259" key="9">
    <source>
        <dbReference type="PROSITE" id="PS00623"/>
    </source>
</evidence>
<evidence type="ECO:0000256" key="2">
    <source>
        <dbReference type="ARBA" id="ARBA00010790"/>
    </source>
</evidence>
<dbReference type="PROSITE" id="PS00623">
    <property type="entry name" value="GMC_OXRED_1"/>
    <property type="match status" value="1"/>
</dbReference>
<keyword evidence="12" id="KW-1185">Reference proteome</keyword>
<dbReference type="GO" id="GO:0050660">
    <property type="term" value="F:flavin adenine dinucleotide binding"/>
    <property type="evidence" value="ECO:0007669"/>
    <property type="project" value="InterPro"/>
</dbReference>
<dbReference type="Gene3D" id="3.50.50.60">
    <property type="entry name" value="FAD/NAD(P)-binding domain"/>
    <property type="match status" value="1"/>
</dbReference>
<dbReference type="PIRSF" id="PIRSF000137">
    <property type="entry name" value="Alcohol_oxidase"/>
    <property type="match status" value="1"/>
</dbReference>
<dbReference type="InterPro" id="IPR007867">
    <property type="entry name" value="GMC_OxRtase_C"/>
</dbReference>
<dbReference type="SUPFAM" id="SSF51905">
    <property type="entry name" value="FAD/NAD(P)-binding domain"/>
    <property type="match status" value="1"/>
</dbReference>
<organism evidence="11 12">
    <name type="scientific">Paraburkholderia diazotrophica</name>
    <dbReference type="NCBI Taxonomy" id="667676"/>
    <lineage>
        <taxon>Bacteria</taxon>
        <taxon>Pseudomonadati</taxon>
        <taxon>Pseudomonadota</taxon>
        <taxon>Betaproteobacteria</taxon>
        <taxon>Burkholderiales</taxon>
        <taxon>Burkholderiaceae</taxon>
        <taxon>Paraburkholderia</taxon>
    </lineage>
</organism>
<dbReference type="PANTHER" id="PTHR11552">
    <property type="entry name" value="GLUCOSE-METHANOL-CHOLINE GMC OXIDOREDUCTASE"/>
    <property type="match status" value="1"/>
</dbReference>
<comment type="similarity">
    <text evidence="2 6 7">Belongs to the GMC oxidoreductase family.</text>
</comment>
<proteinExistence type="inferred from homology"/>
<comment type="function">
    <text evidence="6">Involved in the biosynthesis of the osmoprotectant glycine betaine. Catalyzes the oxidation of choline to betaine aldehyde and betaine aldehyde to glycine betaine at the same rate.</text>
</comment>
<dbReference type="EC" id="1.1.99.1" evidence="6"/>
<dbReference type="SUPFAM" id="SSF54373">
    <property type="entry name" value="FAD-linked reductases, C-terminal domain"/>
    <property type="match status" value="1"/>
</dbReference>
<dbReference type="PROSITE" id="PS00624">
    <property type="entry name" value="GMC_OXRED_2"/>
    <property type="match status" value="1"/>
</dbReference>
<evidence type="ECO:0000256" key="1">
    <source>
        <dbReference type="ARBA" id="ARBA00001974"/>
    </source>
</evidence>
<feature type="binding site" evidence="6">
    <location>
        <begin position="7"/>
        <end position="36"/>
    </location>
    <ligand>
        <name>FAD</name>
        <dbReference type="ChEBI" id="CHEBI:57692"/>
    </ligand>
</feature>
<dbReference type="GO" id="GO:0019285">
    <property type="term" value="P:glycine betaine biosynthetic process from choline"/>
    <property type="evidence" value="ECO:0007669"/>
    <property type="project" value="UniProtKB-UniRule"/>
</dbReference>
<dbReference type="Pfam" id="PF00732">
    <property type="entry name" value="GMC_oxred_N"/>
    <property type="match status" value="1"/>
</dbReference>
<dbReference type="InterPro" id="IPR012132">
    <property type="entry name" value="GMC_OxRdtase"/>
</dbReference>
<dbReference type="PANTHER" id="PTHR11552:SF147">
    <property type="entry name" value="CHOLINE DEHYDROGENASE, MITOCHONDRIAL"/>
    <property type="match status" value="1"/>
</dbReference>
<evidence type="ECO:0000256" key="7">
    <source>
        <dbReference type="RuleBase" id="RU003968"/>
    </source>
</evidence>
<feature type="active site" description="Proton acceptor" evidence="6">
    <location>
        <position position="474"/>
    </location>
</feature>
<dbReference type="InterPro" id="IPR000172">
    <property type="entry name" value="GMC_OxRdtase_N"/>
</dbReference>
<feature type="domain" description="Glucose-methanol-choline oxidoreductase N-terminal" evidence="10">
    <location>
        <begin position="260"/>
        <end position="274"/>
    </location>
</feature>
<evidence type="ECO:0000313" key="12">
    <source>
        <dbReference type="Proteomes" id="UP000198866"/>
    </source>
</evidence>
<dbReference type="Proteomes" id="UP000198866">
    <property type="component" value="Unassembled WGS sequence"/>
</dbReference>
<dbReference type="NCBIfam" id="TIGR01810">
    <property type="entry name" value="betA"/>
    <property type="match status" value="1"/>
</dbReference>
<protein>
    <recommendedName>
        <fullName evidence="6">Oxygen-dependent choline dehydrogenase</fullName>
        <shortName evidence="6">CDH</shortName>
        <shortName evidence="6">CHD</shortName>
        <ecNumber evidence="6">1.1.99.1</ecNumber>
    </recommendedName>
    <alternativeName>
        <fullName evidence="6">Betaine aldehyde dehydrogenase</fullName>
        <shortName evidence="6">BADH</shortName>
        <ecNumber evidence="6">1.2.1.8</ecNumber>
    </alternativeName>
</protein>
<dbReference type="InterPro" id="IPR036188">
    <property type="entry name" value="FAD/NAD-bd_sf"/>
</dbReference>
<name>A0A1H7E0Z4_9BURK</name>
<evidence type="ECO:0000256" key="6">
    <source>
        <dbReference type="HAMAP-Rule" id="MF_00750"/>
    </source>
</evidence>
<gene>
    <name evidence="6" type="primary">betA</name>
    <name evidence="11" type="ORF">SAMN05192539_103724</name>
</gene>
<sequence>MAAKEYDYIIIGAGSAGNVLATRLTEDRDVTVLLLEAGGPDYRFDFRTQMPAALAYPLQGRRYNWAYETDPEPFMNNRRMECGRGKGLGGSSLINGMCYIRGNALDYDGWAERKGLENWTYLDCLPYFRKAETRDIGANDYHGGDGPVHVTTSKPGVNPLFEAMVEAGVQAGYPRTDDLNGYRQEGFGPMDRTVTANGRRASTARGYLDQAKQRANLTIVTHATTDRILFSGKRAQGAVYLDGQAQITVHARREVLLCSGAIASPQILQRSGIGPGAWLREFDIPVVLDLPGVGQNLQDHLEMYMQYECKEPVSLYPALLLRNQPAIGIEWMLKGTGIGASNHFEAGGFIRTRDDDPWPNIQYHFLPVAINYNGTNAIKMHGFQAHVGSMRSPSRGRVKLRSRDPREHPSILFNYMAEALDWREFRDAIRITREIIAQPALDRFRGRELSPGAELQTDAQIDAFVRARAETAYHPSCSCAMGYDDMAVVDSEGRVHGLEGLRVVDASIMPRITTGNLNAPTIMLAEKIADRIRGRKPLARSTAPYYVANGAPARGANIVAHAHARSTATHSI</sequence>
<keyword evidence="6" id="KW-0520">NAD</keyword>
<evidence type="ECO:0000259" key="10">
    <source>
        <dbReference type="PROSITE" id="PS00624"/>
    </source>
</evidence>
<dbReference type="GO" id="GO:0008812">
    <property type="term" value="F:choline dehydrogenase activity"/>
    <property type="evidence" value="ECO:0007669"/>
    <property type="project" value="UniProtKB-UniRule"/>
</dbReference>
<dbReference type="GO" id="GO:0016020">
    <property type="term" value="C:membrane"/>
    <property type="evidence" value="ECO:0007669"/>
    <property type="project" value="TreeGrafter"/>
</dbReference>
<dbReference type="NCBIfam" id="NF002550">
    <property type="entry name" value="PRK02106.1"/>
    <property type="match status" value="1"/>
</dbReference>
<dbReference type="Pfam" id="PF05199">
    <property type="entry name" value="GMC_oxred_C"/>
    <property type="match status" value="1"/>
</dbReference>
<dbReference type="HAMAP" id="MF_00750">
    <property type="entry name" value="Choline_dehydrogen"/>
    <property type="match status" value="1"/>
</dbReference>
<evidence type="ECO:0000256" key="5">
    <source>
        <dbReference type="ARBA" id="ARBA00023002"/>
    </source>
</evidence>
<reference evidence="12" key="1">
    <citation type="submission" date="2016-10" db="EMBL/GenBank/DDBJ databases">
        <authorList>
            <person name="Varghese N."/>
            <person name="Submissions S."/>
        </authorList>
    </citation>
    <scope>NUCLEOTIDE SEQUENCE [LARGE SCALE GENOMIC DNA]</scope>
    <source>
        <strain evidence="12">LMG 26031</strain>
    </source>
</reference>
<dbReference type="InterPro" id="IPR011533">
    <property type="entry name" value="BetA"/>
</dbReference>
<dbReference type="STRING" id="667676.SAMN05192539_103724"/>
<feature type="domain" description="Glucose-methanol-choline oxidoreductase N-terminal" evidence="9">
    <location>
        <begin position="85"/>
        <end position="108"/>
    </location>
</feature>
<keyword evidence="3 6" id="KW-0285">Flavoprotein</keyword>
<dbReference type="Gene3D" id="3.30.560.10">
    <property type="entry name" value="Glucose Oxidase, domain 3"/>
    <property type="match status" value="1"/>
</dbReference>
<keyword evidence="4 6" id="KW-0274">FAD</keyword>
<evidence type="ECO:0000313" key="11">
    <source>
        <dbReference type="EMBL" id="SEK06717.1"/>
    </source>
</evidence>
<comment type="pathway">
    <text evidence="6 8">Amine and polyamine biosynthesis; betaine biosynthesis via choline pathway; betaine aldehyde from choline (cytochrome c reductase route): step 1/1.</text>
</comment>
<accession>A0A1H7E0Z4</accession>
<dbReference type="UniPathway" id="UPA00529">
    <property type="reaction ID" value="UER00385"/>
</dbReference>
<dbReference type="EC" id="1.2.1.8" evidence="6"/>
<dbReference type="GO" id="GO:0008802">
    <property type="term" value="F:betaine-aldehyde dehydrogenase (NAD+) activity"/>
    <property type="evidence" value="ECO:0007669"/>
    <property type="project" value="UniProtKB-EC"/>
</dbReference>
<dbReference type="OrthoDB" id="9785276at2"/>
<comment type="cofactor">
    <cofactor evidence="1 6">
        <name>FAD</name>
        <dbReference type="ChEBI" id="CHEBI:57692"/>
    </cofactor>
</comment>
<evidence type="ECO:0000256" key="4">
    <source>
        <dbReference type="ARBA" id="ARBA00022827"/>
    </source>
</evidence>
<dbReference type="EMBL" id="FNYE01000037">
    <property type="protein sequence ID" value="SEK06717.1"/>
    <property type="molecule type" value="Genomic_DNA"/>
</dbReference>